<keyword evidence="1 4" id="KW-0347">Helicase</keyword>
<evidence type="ECO:0000313" key="5">
    <source>
        <dbReference type="Proteomes" id="UP001151760"/>
    </source>
</evidence>
<dbReference type="Pfam" id="PF21530">
    <property type="entry name" value="Pif1_2B_dom"/>
    <property type="match status" value="1"/>
</dbReference>
<name>A0ABQ5C0T6_9ASTR</name>
<dbReference type="InterPro" id="IPR010285">
    <property type="entry name" value="DNA_helicase_pif1-like_DEAD"/>
</dbReference>
<gene>
    <name evidence="4" type="ORF">Tco_0890567</name>
</gene>
<keyword evidence="1" id="KW-0378">Hydrolase</keyword>
<keyword evidence="1" id="KW-0234">DNA repair</keyword>
<comment type="catalytic activity">
    <reaction evidence="1">
        <text>ATP + H2O = ADP + phosphate + H(+)</text>
        <dbReference type="Rhea" id="RHEA:13065"/>
        <dbReference type="ChEBI" id="CHEBI:15377"/>
        <dbReference type="ChEBI" id="CHEBI:15378"/>
        <dbReference type="ChEBI" id="CHEBI:30616"/>
        <dbReference type="ChEBI" id="CHEBI:43474"/>
        <dbReference type="ChEBI" id="CHEBI:456216"/>
        <dbReference type="EC" id="5.6.2.3"/>
    </reaction>
</comment>
<dbReference type="Proteomes" id="UP001151760">
    <property type="component" value="Unassembled WGS sequence"/>
</dbReference>
<keyword evidence="1" id="KW-0067">ATP-binding</keyword>
<keyword evidence="1" id="KW-0233">DNA recombination</keyword>
<reference evidence="4" key="1">
    <citation type="journal article" date="2022" name="Int. J. Mol. Sci.">
        <title>Draft Genome of Tanacetum Coccineum: Genomic Comparison of Closely Related Tanacetum-Family Plants.</title>
        <authorList>
            <person name="Yamashiro T."/>
            <person name="Shiraishi A."/>
            <person name="Nakayama K."/>
            <person name="Satake H."/>
        </authorList>
    </citation>
    <scope>NUCLEOTIDE SEQUENCE</scope>
</reference>
<organism evidence="4 5">
    <name type="scientific">Tanacetum coccineum</name>
    <dbReference type="NCBI Taxonomy" id="301880"/>
    <lineage>
        <taxon>Eukaryota</taxon>
        <taxon>Viridiplantae</taxon>
        <taxon>Streptophyta</taxon>
        <taxon>Embryophyta</taxon>
        <taxon>Tracheophyta</taxon>
        <taxon>Spermatophyta</taxon>
        <taxon>Magnoliopsida</taxon>
        <taxon>eudicotyledons</taxon>
        <taxon>Gunneridae</taxon>
        <taxon>Pentapetalae</taxon>
        <taxon>asterids</taxon>
        <taxon>campanulids</taxon>
        <taxon>Asterales</taxon>
        <taxon>Asteraceae</taxon>
        <taxon>Asteroideae</taxon>
        <taxon>Anthemideae</taxon>
        <taxon>Anthemidinae</taxon>
        <taxon>Tanacetum</taxon>
    </lineage>
</organism>
<evidence type="ECO:0000259" key="2">
    <source>
        <dbReference type="Pfam" id="PF05970"/>
    </source>
</evidence>
<keyword evidence="1" id="KW-0227">DNA damage</keyword>
<keyword evidence="1" id="KW-0547">Nucleotide-binding</keyword>
<dbReference type="GO" id="GO:0004386">
    <property type="term" value="F:helicase activity"/>
    <property type="evidence" value="ECO:0007669"/>
    <property type="project" value="UniProtKB-KW"/>
</dbReference>
<evidence type="ECO:0000256" key="1">
    <source>
        <dbReference type="RuleBase" id="RU363044"/>
    </source>
</evidence>
<accession>A0ABQ5C0T6</accession>
<sequence>MEVIASCVSESKLWPHFKESTLKENMRLARPNISADARSLINSFASWLFDVGDGKTGQPNQQDPENTSWIDIPLNYYLPDNEEVDHDRAETEMLYPVEDVNTLKLLGCPLPRLELKVGAPVMLLRNANDAAQAQFSSSLLLQWNSQ</sequence>
<comment type="cofactor">
    <cofactor evidence="1">
        <name>Mg(2+)</name>
        <dbReference type="ChEBI" id="CHEBI:18420"/>
    </cofactor>
</comment>
<keyword evidence="5" id="KW-1185">Reference proteome</keyword>
<protein>
    <recommendedName>
        <fullName evidence="1">ATP-dependent DNA helicase</fullName>
        <ecNumber evidence="1">5.6.2.3</ecNumber>
    </recommendedName>
</protein>
<evidence type="ECO:0000259" key="3">
    <source>
        <dbReference type="Pfam" id="PF21530"/>
    </source>
</evidence>
<feature type="domain" description="DNA helicase Pif1-like DEAD-box helicase" evidence="2">
    <location>
        <begin position="3"/>
        <end position="61"/>
    </location>
</feature>
<evidence type="ECO:0000313" key="4">
    <source>
        <dbReference type="EMBL" id="GJT20630.1"/>
    </source>
</evidence>
<dbReference type="PANTHER" id="PTHR10492:SF57">
    <property type="entry name" value="ATP-DEPENDENT DNA HELICASE"/>
    <property type="match status" value="1"/>
</dbReference>
<feature type="domain" description="DNA helicase Pif1-like 2B" evidence="3">
    <location>
        <begin position="100"/>
        <end position="129"/>
    </location>
</feature>
<reference evidence="4" key="2">
    <citation type="submission" date="2022-01" db="EMBL/GenBank/DDBJ databases">
        <authorList>
            <person name="Yamashiro T."/>
            <person name="Shiraishi A."/>
            <person name="Satake H."/>
            <person name="Nakayama K."/>
        </authorList>
    </citation>
    <scope>NUCLEOTIDE SEQUENCE</scope>
</reference>
<dbReference type="EC" id="5.6.2.3" evidence="1"/>
<comment type="caution">
    <text evidence="4">The sequence shown here is derived from an EMBL/GenBank/DDBJ whole genome shotgun (WGS) entry which is preliminary data.</text>
</comment>
<dbReference type="InterPro" id="IPR049163">
    <property type="entry name" value="Pif1-like_2B_dom"/>
</dbReference>
<comment type="similarity">
    <text evidence="1">Belongs to the helicase family.</text>
</comment>
<proteinExistence type="inferred from homology"/>
<dbReference type="PANTHER" id="PTHR10492">
    <property type="match status" value="1"/>
</dbReference>
<dbReference type="EMBL" id="BQNB010013821">
    <property type="protein sequence ID" value="GJT20630.1"/>
    <property type="molecule type" value="Genomic_DNA"/>
</dbReference>
<dbReference type="Pfam" id="PF05970">
    <property type="entry name" value="PIF1"/>
    <property type="match status" value="1"/>
</dbReference>